<dbReference type="Pfam" id="PF00856">
    <property type="entry name" value="SET"/>
    <property type="match status" value="1"/>
</dbReference>
<feature type="signal peptide" evidence="1">
    <location>
        <begin position="1"/>
        <end position="18"/>
    </location>
</feature>
<dbReference type="EMBL" id="LAVV01008955">
    <property type="protein sequence ID" value="KNZ51557.1"/>
    <property type="molecule type" value="Genomic_DNA"/>
</dbReference>
<evidence type="ECO:0000313" key="4">
    <source>
        <dbReference type="Proteomes" id="UP000037035"/>
    </source>
</evidence>
<evidence type="ECO:0000313" key="3">
    <source>
        <dbReference type="EMBL" id="KNZ51557.1"/>
    </source>
</evidence>
<reference evidence="3 4" key="1">
    <citation type="submission" date="2015-08" db="EMBL/GenBank/DDBJ databases">
        <title>Next Generation Sequencing and Analysis of the Genome of Puccinia sorghi L Schw, the Causal Agent of Maize Common Rust.</title>
        <authorList>
            <person name="Rochi L."/>
            <person name="Burguener G."/>
            <person name="Darino M."/>
            <person name="Turjanski A."/>
            <person name="Kreff E."/>
            <person name="Dieguez M.J."/>
            <person name="Sacco F."/>
        </authorList>
    </citation>
    <scope>NUCLEOTIDE SEQUENCE [LARGE SCALE GENOMIC DNA]</scope>
    <source>
        <strain evidence="3 4">RO10H11247</strain>
    </source>
</reference>
<proteinExistence type="predicted"/>
<dbReference type="PANTHER" id="PTHR47332:SF6">
    <property type="entry name" value="SET DOMAIN-CONTAINING PROTEIN"/>
    <property type="match status" value="1"/>
</dbReference>
<accession>A0A0L6UTI1</accession>
<feature type="chain" id="PRO_5005567979" description="SET domain-containing protein" evidence="1">
    <location>
        <begin position="19"/>
        <end position="428"/>
    </location>
</feature>
<dbReference type="PANTHER" id="PTHR47332">
    <property type="entry name" value="SET DOMAIN-CONTAINING PROTEIN 5"/>
    <property type="match status" value="1"/>
</dbReference>
<dbReference type="VEuPathDB" id="FungiDB:VP01_3908g1"/>
<protein>
    <recommendedName>
        <fullName evidence="2">SET domain-containing protein</fullName>
    </recommendedName>
</protein>
<sequence>MLKHSLFLAFTYFTIILAVSHSNYDLLGLSISQQRSFDWVNSTHSVCEPYESPFFSASKRTVYKYDQVAPPSNLEPFRNGFYKSTCFPIPTDDAEEYCIFINPTLNQGQGMVIVTPTDLFEDSLDDGLKLSDDPPNPKAVKVVPMPEKGGMGALATRQLHRGDNVEQTRPVGLFPYGEAIWTTALGRSIRRQAIDHLPLQTRAAVASLHGVGETADEFVSSVIEANMFASMLFGDESMYFGSVTLEPSRLNHACRPNVVYYVDHETQLLHMKALDSISEGEELTISYRSLEGLSEPRRRDLHDSYGFNCTCSHCQMSAELQKLSDQRLSQISKLRDRYFSEDPAFTAQDAEELLQLCETEKIPWCITTANLIAAEIYNSLGRKQKVKQHAEEARNMGLLLAGSSWSDLGEAELLMSEPESHSSHFSRR</sequence>
<dbReference type="SUPFAM" id="SSF82199">
    <property type="entry name" value="SET domain"/>
    <property type="match status" value="1"/>
</dbReference>
<evidence type="ECO:0000256" key="1">
    <source>
        <dbReference type="SAM" id="SignalP"/>
    </source>
</evidence>
<dbReference type="STRING" id="27349.A0A0L6UTI1"/>
<dbReference type="InterPro" id="IPR053185">
    <property type="entry name" value="SET_domain_protein"/>
</dbReference>
<dbReference type="InterPro" id="IPR001214">
    <property type="entry name" value="SET_dom"/>
</dbReference>
<dbReference type="InterPro" id="IPR046341">
    <property type="entry name" value="SET_dom_sf"/>
</dbReference>
<dbReference type="Proteomes" id="UP000037035">
    <property type="component" value="Unassembled WGS sequence"/>
</dbReference>
<evidence type="ECO:0000259" key="2">
    <source>
        <dbReference type="PROSITE" id="PS50280"/>
    </source>
</evidence>
<organism evidence="3 4">
    <name type="scientific">Puccinia sorghi</name>
    <dbReference type="NCBI Taxonomy" id="27349"/>
    <lineage>
        <taxon>Eukaryota</taxon>
        <taxon>Fungi</taxon>
        <taxon>Dikarya</taxon>
        <taxon>Basidiomycota</taxon>
        <taxon>Pucciniomycotina</taxon>
        <taxon>Pucciniomycetes</taxon>
        <taxon>Pucciniales</taxon>
        <taxon>Pucciniaceae</taxon>
        <taxon>Puccinia</taxon>
    </lineage>
</organism>
<comment type="caution">
    <text evidence="3">The sequence shown here is derived from an EMBL/GenBank/DDBJ whole genome shotgun (WGS) entry which is preliminary data.</text>
</comment>
<dbReference type="CDD" id="cd20071">
    <property type="entry name" value="SET_SMYD"/>
    <property type="match status" value="1"/>
</dbReference>
<dbReference type="OrthoDB" id="265717at2759"/>
<keyword evidence="1" id="KW-0732">Signal</keyword>
<dbReference type="PROSITE" id="PS50280">
    <property type="entry name" value="SET"/>
    <property type="match status" value="1"/>
</dbReference>
<dbReference type="AlphaFoldDB" id="A0A0L6UTI1"/>
<keyword evidence="4" id="KW-1185">Reference proteome</keyword>
<feature type="domain" description="SET" evidence="2">
    <location>
        <begin position="138"/>
        <end position="288"/>
    </location>
</feature>
<dbReference type="Gene3D" id="2.170.270.10">
    <property type="entry name" value="SET domain"/>
    <property type="match status" value="1"/>
</dbReference>
<gene>
    <name evidence="3" type="ORF">VP01_3908g1</name>
</gene>
<name>A0A0L6UTI1_9BASI</name>